<comment type="caution">
    <text evidence="1">The sequence shown here is derived from an EMBL/GenBank/DDBJ whole genome shotgun (WGS) entry which is preliminary data.</text>
</comment>
<name>X1U4K3_9ZZZZ</name>
<proteinExistence type="predicted"/>
<sequence length="119" mass="14162">MKDGTSIRICDMEDSHLVNTLRFLKKQAQKACKFINDKYKTEIGVEVLKIEERVIWEPHVTSVFYQMELDAERRGLSDWDKDTIPYNHGKEKNGLILDDWNGVRNRIRVTNKFKLMRFD</sequence>
<evidence type="ECO:0000313" key="1">
    <source>
        <dbReference type="EMBL" id="GAI98546.1"/>
    </source>
</evidence>
<dbReference type="EMBL" id="BARW01023684">
    <property type="protein sequence ID" value="GAI98546.1"/>
    <property type="molecule type" value="Genomic_DNA"/>
</dbReference>
<protein>
    <submittedName>
        <fullName evidence="1">Uncharacterized protein</fullName>
    </submittedName>
</protein>
<organism evidence="1">
    <name type="scientific">marine sediment metagenome</name>
    <dbReference type="NCBI Taxonomy" id="412755"/>
    <lineage>
        <taxon>unclassified sequences</taxon>
        <taxon>metagenomes</taxon>
        <taxon>ecological metagenomes</taxon>
    </lineage>
</organism>
<gene>
    <name evidence="1" type="ORF">S12H4_39224</name>
</gene>
<accession>X1U4K3</accession>
<reference evidence="1" key="1">
    <citation type="journal article" date="2014" name="Front. Microbiol.">
        <title>High frequency of phylogenetically diverse reductive dehalogenase-homologous genes in deep subseafloor sedimentary metagenomes.</title>
        <authorList>
            <person name="Kawai M."/>
            <person name="Futagami T."/>
            <person name="Toyoda A."/>
            <person name="Takaki Y."/>
            <person name="Nishi S."/>
            <person name="Hori S."/>
            <person name="Arai W."/>
            <person name="Tsubouchi T."/>
            <person name="Morono Y."/>
            <person name="Uchiyama I."/>
            <person name="Ito T."/>
            <person name="Fujiyama A."/>
            <person name="Inagaki F."/>
            <person name="Takami H."/>
        </authorList>
    </citation>
    <scope>NUCLEOTIDE SEQUENCE</scope>
    <source>
        <strain evidence="1">Expedition CK06-06</strain>
    </source>
</reference>
<dbReference type="AlphaFoldDB" id="X1U4K3"/>